<dbReference type="PROSITE" id="PS50837">
    <property type="entry name" value="NACHT"/>
    <property type="match status" value="1"/>
</dbReference>
<dbReference type="SUPFAM" id="SSF52540">
    <property type="entry name" value="P-loop containing nucleoside triphosphate hydrolases"/>
    <property type="match status" value="1"/>
</dbReference>
<evidence type="ECO:0000313" key="6">
    <source>
        <dbReference type="Proteomes" id="UP000223968"/>
    </source>
</evidence>
<evidence type="ECO:0000313" key="5">
    <source>
        <dbReference type="EMBL" id="PGH08774.1"/>
    </source>
</evidence>
<dbReference type="Gene3D" id="3.40.50.300">
    <property type="entry name" value="P-loop containing nucleotide triphosphate hydrolases"/>
    <property type="match status" value="1"/>
</dbReference>
<dbReference type="InterPro" id="IPR001680">
    <property type="entry name" value="WD40_rpt"/>
</dbReference>
<sequence>MEALGAAASVITLVEATAKVGVGCLKYINEVKSSNADRLLLQKEIGSMLDVLDDVKQLLNGPNSAKLSSSQKLHDAVIVCHSKLFELETKLLPRKPPKITRFFRVRQALKWPFESKEFEKYLQILERCRSTISFAIQVDQTTAIFDILDHQQKTTLPDVLSKLPSADGAFFDSHANEHDPKCHPDTRTDLLQQIFGWAADRQSQTIFWLNGMAGTGKSTISRTVARVFANHGHLGASFFFKRGEGDRGHAARFFTTIAAQLVARFPPLLDHVRKIIESDPDIVKKALTEQFDKLILEPLLDLKGVFPAVPQLVIVIDALDECEREQDISTILYHLARTKDIQSLHLRVFVTSRPELPIRLGFRDMSGDTHRDMVLHDIPRPAIEHDISVYLQYELSKIKDDHNKSLNQPDSLLPSDWPDRRHLDALVDMAIPLFIFAATMCRFIGDTRFHPLKRLELVLKYQTATQTSKFDKTYLPVLDQLIVNLDEQEREAVLAEFEEIVGSIIVLTEPLSASSLENLLGLSKMEVGRRLKMLHSVLSVPDNQNLPIRLLHLSFRDFLIDPAKRDKSPFFLEEVNQHKRMAHRCLDLLSRLGVLKTNICNLKGPGSFRTEIGSQKIEASLPIVVQYACRFWVYHLERSNIRITDGDPVDIFLREYLLRWIEALSLIGRINETIAMVTTLQKLVVHGNNRVFDFLHDAKRFILRNRWIIDTAPLQTYSSASVYAPESSIVKEQFRSHIPPWIRHQSGILPDWGDTLQNLDTQGEYAKKIIISNDNKLVAAETKLAIFLWDSETGELRQKLKHPPSLRPYDFAFAWNSDLLAVVGLHSIQIIKPSAGTVLRELHGGRRELVTSILFSPNDKFLASLCVNLIRLWDLDTGNLLQAIEASNEVTYSGLSFSNDANYLVLSLENGVIEVWNLGDKCLLSTFTGHQRAAARLAFSYDNYIVSISEDLINIWSPFTGKILQSYEDHKVIYAEAGFSRDRKKFAYYSTSFGRIILRESSSGKLLHTLTADHPVGIILFAQNDSLLVVASNPNIAIWDLASGGLLHVFEGHQDAITSIALSGDTKLLASASGDFTVRLWDLDITAPRGDADSCPIQSAVLSGDSKLFAASQYQHGGAVFDAFHNPKQQFDGNWLGHMAFSKDGRSITACSDKDRAVTLFSLATGEGDLLFDMSHLDTKVYFDLSRRSVLSRYGQFFASAFGKNSRIYMCNLKTRTGQFLTPGIGEPCIFSDDESLLATCQWRQAHGYDVQEIHLYDAASGKYLQSIDIESRESTLLVSLSKDNKLLIAQDSQGIWAYDVASGTQIDQSESKDGFWNVGTCPSDFSYVETRYGLLRVPNRPGLREAAPTQRQPLYKLRYKDEWVLHEGERNLWIPPEYRPDARMRMDFRNNSFLWGNKLGLVTLIEIECQ</sequence>
<evidence type="ECO:0000256" key="2">
    <source>
        <dbReference type="ARBA" id="ARBA00022737"/>
    </source>
</evidence>
<evidence type="ECO:0000259" key="4">
    <source>
        <dbReference type="PROSITE" id="PS50837"/>
    </source>
</evidence>
<keyword evidence="6" id="KW-1185">Reference proteome</keyword>
<dbReference type="SUPFAM" id="SSF51004">
    <property type="entry name" value="C-terminal (heme d1) domain of cytochrome cd1-nitrite reductase"/>
    <property type="match status" value="1"/>
</dbReference>
<dbReference type="OrthoDB" id="4185255at2759"/>
<dbReference type="Pfam" id="PF24883">
    <property type="entry name" value="NPHP3_N"/>
    <property type="match status" value="1"/>
</dbReference>
<reference evidence="5 6" key="1">
    <citation type="submission" date="2017-10" db="EMBL/GenBank/DDBJ databases">
        <title>Comparative genomics in systemic dimorphic fungi from Ajellomycetaceae.</title>
        <authorList>
            <person name="Munoz J.F."/>
            <person name="Mcewen J.G."/>
            <person name="Clay O.K."/>
            <person name="Cuomo C.A."/>
        </authorList>
    </citation>
    <scope>NUCLEOTIDE SEQUENCE [LARGE SCALE GENOMIC DNA]</scope>
    <source>
        <strain evidence="5 6">UAMH5409</strain>
    </source>
</reference>
<dbReference type="InterPro" id="IPR011047">
    <property type="entry name" value="Quinoprotein_ADH-like_sf"/>
</dbReference>
<dbReference type="PROSITE" id="PS50294">
    <property type="entry name" value="WD_REPEATS_REGION"/>
    <property type="match status" value="1"/>
</dbReference>
<keyword evidence="2" id="KW-0677">Repeat</keyword>
<feature type="domain" description="NACHT" evidence="4">
    <location>
        <begin position="205"/>
        <end position="354"/>
    </location>
</feature>
<dbReference type="EMBL" id="PDNB01000098">
    <property type="protein sequence ID" value="PGH08774.1"/>
    <property type="molecule type" value="Genomic_DNA"/>
</dbReference>
<organism evidence="5 6">
    <name type="scientific">Helicocarpus griseus UAMH5409</name>
    <dbReference type="NCBI Taxonomy" id="1447875"/>
    <lineage>
        <taxon>Eukaryota</taxon>
        <taxon>Fungi</taxon>
        <taxon>Dikarya</taxon>
        <taxon>Ascomycota</taxon>
        <taxon>Pezizomycotina</taxon>
        <taxon>Eurotiomycetes</taxon>
        <taxon>Eurotiomycetidae</taxon>
        <taxon>Onygenales</taxon>
        <taxon>Ajellomycetaceae</taxon>
        <taxon>Helicocarpus</taxon>
    </lineage>
</organism>
<dbReference type="PANTHER" id="PTHR19848">
    <property type="entry name" value="WD40 REPEAT PROTEIN"/>
    <property type="match status" value="1"/>
</dbReference>
<name>A0A2B7XAV1_9EURO</name>
<keyword evidence="1 3" id="KW-0853">WD repeat</keyword>
<comment type="caution">
    <text evidence="5">The sequence shown here is derived from an EMBL/GenBank/DDBJ whole genome shotgun (WGS) entry which is preliminary data.</text>
</comment>
<dbReference type="STRING" id="1447875.A0A2B7XAV1"/>
<dbReference type="InterPro" id="IPR027417">
    <property type="entry name" value="P-loop_NTPase"/>
</dbReference>
<dbReference type="Pfam" id="PF00400">
    <property type="entry name" value="WD40"/>
    <property type="match status" value="1"/>
</dbReference>
<dbReference type="Gene3D" id="2.130.10.10">
    <property type="entry name" value="YVTN repeat-like/Quinoprotein amine dehydrogenase"/>
    <property type="match status" value="3"/>
</dbReference>
<evidence type="ECO:0000256" key="1">
    <source>
        <dbReference type="ARBA" id="ARBA00022574"/>
    </source>
</evidence>
<dbReference type="SMART" id="SM00320">
    <property type="entry name" value="WD40"/>
    <property type="match status" value="6"/>
</dbReference>
<dbReference type="SUPFAM" id="SSF50998">
    <property type="entry name" value="Quinoprotein alcohol dehydrogenase-like"/>
    <property type="match status" value="1"/>
</dbReference>
<dbReference type="Proteomes" id="UP000223968">
    <property type="component" value="Unassembled WGS sequence"/>
</dbReference>
<dbReference type="InterPro" id="IPR011048">
    <property type="entry name" value="Haem_d1_sf"/>
</dbReference>
<dbReference type="InterPro" id="IPR007111">
    <property type="entry name" value="NACHT_NTPase"/>
</dbReference>
<accession>A0A2B7XAV1</accession>
<gene>
    <name evidence="5" type="ORF">AJ79_05873</name>
</gene>
<feature type="repeat" description="WD" evidence="3">
    <location>
        <begin position="1050"/>
        <end position="1084"/>
    </location>
</feature>
<protein>
    <recommendedName>
        <fullName evidence="4">NACHT domain-containing protein</fullName>
    </recommendedName>
</protein>
<evidence type="ECO:0000256" key="3">
    <source>
        <dbReference type="PROSITE-ProRule" id="PRU00221"/>
    </source>
</evidence>
<dbReference type="CDD" id="cd00200">
    <property type="entry name" value="WD40"/>
    <property type="match status" value="1"/>
</dbReference>
<dbReference type="InterPro" id="IPR056884">
    <property type="entry name" value="NPHP3-like_N"/>
</dbReference>
<dbReference type="InterPro" id="IPR015943">
    <property type="entry name" value="WD40/YVTN_repeat-like_dom_sf"/>
</dbReference>
<dbReference type="PANTHER" id="PTHR19848:SF8">
    <property type="entry name" value="F-BOX AND WD REPEAT DOMAIN CONTAINING 7"/>
    <property type="match status" value="1"/>
</dbReference>
<dbReference type="InterPro" id="IPR019775">
    <property type="entry name" value="WD40_repeat_CS"/>
</dbReference>
<dbReference type="PROSITE" id="PS50082">
    <property type="entry name" value="WD_REPEATS_2"/>
    <property type="match status" value="1"/>
</dbReference>
<dbReference type="PROSITE" id="PS00678">
    <property type="entry name" value="WD_REPEATS_1"/>
    <property type="match status" value="1"/>
</dbReference>
<proteinExistence type="predicted"/>